<keyword evidence="10" id="KW-0808">Transferase</keyword>
<dbReference type="PANTHER" id="PTHR46083:SF5">
    <property type="entry name" value="STARCH SYNTHASE 3, CHLOROPLASTIC_AMYLOPLASTIC"/>
    <property type="match status" value="1"/>
</dbReference>
<dbReference type="GO" id="GO:0019252">
    <property type="term" value="P:starch biosynthetic process"/>
    <property type="evidence" value="ECO:0007669"/>
    <property type="project" value="UniProtKB-KW"/>
</dbReference>
<feature type="domain" description="Carbohydrate binding module family 25" evidence="16">
    <location>
        <begin position="618"/>
        <end position="768"/>
    </location>
</feature>
<sequence>MEMSLQLNCKTVFPYRGGCVKLNPFSGVLPRRSVTFASVYTCTPCKVGWGASFVRASADFPRRRQQKKVSVTRPKGTAAKGFVPSKRNARVKKGDSLTPVVSDVSGGDKKQTVDVNIDDDKEGEVEFSEDERFEVVDRTDEIVGDVGELLLLDERVDVVESSQDNISIIDEDVEVLELKKEDIPYNGDVGIVKDSEEGFLDRAQIDENVKDADTGTVGEITDEADEESSTANDDRIKEEASRQLRLELEENQRQQEIERIAEEKLSQGTKLFVYPPVVKPDQDIEVFLNKSLSALSEEPDILIMGAFNDWKWKSFSVKLNKTRLKADWWSCQLYVPREAYQVDFVFFNGQNVYDNNDQKDFCIPIDGGMNALAFEDFLLEEKRKELEELARVQAERERQAEEQRRMEADRVAKEEDRSRARVEVQRMRETLPQLMKNVVKSIDNVWYIEPSEFKGKDLIRLYYNRSSGPLAHANEVWIHGGHNNWKYGLSIIERLVKSVLKGDDWWYADVVVPDQALVLDWVFADGPPQKAGVYDNNGKKDFHAIVPMVTPDEQYWVEEEQLIYRKFQEERRLREEAIRAKAEKTAQMKAETKERTLKRFLLSQKHIVFTDPLDVQAGSTVTVFYNPSNTNLNGKPEVWFRGSFNRWSHRNGPLPPQRMLPAENGTHVKASGNGFLEPVDSIAYGFVQKKIQYATAYIRDKYKDGELFLLAGLDLVGKKTLALKKFNDCVSAVKVPLDAYMMDFVFSESEHGGVFDNKFGMDYHIPVFGGIVKEPPLHIIHIAVEMAPIAKVGGLGDVVTSLSRVIQDLNHNVDIILPKYDCLNLSNVKHFEYHKNYVWGGTDIKVWHGNVEGLSVYFLEPQNGFFQVGCVYGRGNDAERFGFFCHAALEFLLQNGFHPDIIHCHDWSSAPVAWIFKENYAHYGLSKTRLVFTIHNLEFGAHFIGKAMQYADKATTVSPTYSREIAGNPVIAPHLPKFHGIINGIDPDIWDPYNDNFIPVSYTSENVVEGKRASKEALQQKLGLKRADLPIVGIITRLTHQKGIHLIKHAMWRTLERGGQVVLLGSAPDPRIQNDFVNLANELHSSYNDRARLSLAYDEPLSHLIYAGADFILVPSIFEPCGLTQLTAMRYGSIPVVRKTGGLFDTVFDVDHDKDRAQAQGLETNGFSFDGADVGGVDYALNRAISTWYDGRDWFNSLCKRVMEQDWSWNRPALDYLELYHAARKLE</sequence>
<evidence type="ECO:0000259" key="16">
    <source>
        <dbReference type="SMART" id="SM01066"/>
    </source>
</evidence>
<dbReference type="GO" id="GO:0009507">
    <property type="term" value="C:chloroplast"/>
    <property type="evidence" value="ECO:0007669"/>
    <property type="project" value="UniProtKB-SubCell"/>
</dbReference>
<reference evidence="17" key="1">
    <citation type="submission" date="2023-10" db="EMBL/GenBank/DDBJ databases">
        <authorList>
            <person name="Domelevo Entfellner J.-B."/>
        </authorList>
    </citation>
    <scope>NUCLEOTIDE SEQUENCE</scope>
</reference>
<keyword evidence="13" id="KW-0035">Amyloplast</keyword>
<dbReference type="GO" id="GO:0009501">
    <property type="term" value="C:amyloplast"/>
    <property type="evidence" value="ECO:0007669"/>
    <property type="project" value="UniProtKB-SubCell"/>
</dbReference>
<dbReference type="SMART" id="SM01066">
    <property type="entry name" value="CBM_25"/>
    <property type="match status" value="3"/>
</dbReference>
<dbReference type="HAMAP" id="MF_00484">
    <property type="entry name" value="Glycogen_synth"/>
    <property type="match status" value="1"/>
</dbReference>
<comment type="catalytic activity">
    <reaction evidence="1">
        <text>[(1-&gt;4)-alpha-D-glucosyl](n) + ADP-alpha-D-glucose = [(1-&gt;4)-alpha-D-glucosyl](n+1) + ADP + H(+)</text>
        <dbReference type="Rhea" id="RHEA:18189"/>
        <dbReference type="Rhea" id="RHEA-COMP:9584"/>
        <dbReference type="Rhea" id="RHEA-COMP:9587"/>
        <dbReference type="ChEBI" id="CHEBI:15378"/>
        <dbReference type="ChEBI" id="CHEBI:15444"/>
        <dbReference type="ChEBI" id="CHEBI:57498"/>
        <dbReference type="ChEBI" id="CHEBI:456216"/>
        <dbReference type="EC" id="2.4.1.21"/>
    </reaction>
</comment>
<dbReference type="PANTHER" id="PTHR46083">
    <property type="match status" value="1"/>
</dbReference>
<evidence type="ECO:0000256" key="2">
    <source>
        <dbReference type="ARBA" id="ARBA00004229"/>
    </source>
</evidence>
<keyword evidence="7" id="KW-0150">Chloroplast</keyword>
<dbReference type="Gene3D" id="2.60.40.10">
    <property type="entry name" value="Immunoglobulins"/>
    <property type="match status" value="1"/>
</dbReference>
<keyword evidence="15" id="KW-0175">Coiled coil</keyword>
<dbReference type="InterPro" id="IPR005085">
    <property type="entry name" value="CBM25"/>
</dbReference>
<dbReference type="EMBL" id="OY731403">
    <property type="protein sequence ID" value="CAJ1962478.1"/>
    <property type="molecule type" value="Genomic_DNA"/>
</dbReference>
<dbReference type="InterPro" id="IPR013534">
    <property type="entry name" value="Starch_synth_cat_dom"/>
</dbReference>
<keyword evidence="8" id="KW-0934">Plastid</keyword>
<accession>A0AA86SRS3</accession>
<dbReference type="Proteomes" id="UP001189624">
    <property type="component" value="Chromosome 6"/>
</dbReference>
<dbReference type="CDD" id="cd03791">
    <property type="entry name" value="GT5_Glycogen_synthase_DULL1-like"/>
    <property type="match status" value="1"/>
</dbReference>
<dbReference type="FunFam" id="3.40.50.2000:FF:000165">
    <property type="entry name" value="Starch synthase, chloroplastic/amyloplastic"/>
    <property type="match status" value="1"/>
</dbReference>
<dbReference type="GO" id="GO:0009011">
    <property type="term" value="F:alpha-1,4-glucan glucosyltransferase (ADP-glucose donor) activity"/>
    <property type="evidence" value="ECO:0007669"/>
    <property type="project" value="UniProtKB-EC"/>
</dbReference>
<evidence type="ECO:0000256" key="10">
    <source>
        <dbReference type="ARBA" id="ARBA00022679"/>
    </source>
</evidence>
<gene>
    <name evidence="17" type="ORF">AYBTSS11_LOCUS19269</name>
</gene>
<comment type="similarity">
    <text evidence="5">Belongs to the glycosyltransferase 1 family. Bacterial/plant glycogen synthase subfamily.</text>
</comment>
<evidence type="ECO:0000256" key="14">
    <source>
        <dbReference type="ARBA" id="ARBA00079503"/>
    </source>
</evidence>
<dbReference type="AlphaFoldDB" id="A0AA86SRS3"/>
<dbReference type="GO" id="GO:2001070">
    <property type="term" value="F:starch binding"/>
    <property type="evidence" value="ECO:0007669"/>
    <property type="project" value="InterPro"/>
</dbReference>
<evidence type="ECO:0000313" key="17">
    <source>
        <dbReference type="EMBL" id="CAJ1962478.1"/>
    </source>
</evidence>
<evidence type="ECO:0000256" key="15">
    <source>
        <dbReference type="SAM" id="Coils"/>
    </source>
</evidence>
<keyword evidence="11" id="KW-0750">Starch biosynthesis</keyword>
<dbReference type="SUPFAM" id="SSF53756">
    <property type="entry name" value="UDP-Glycosyltransferase/glycogen phosphorylase"/>
    <property type="match status" value="1"/>
</dbReference>
<evidence type="ECO:0000256" key="11">
    <source>
        <dbReference type="ARBA" id="ARBA00022922"/>
    </source>
</evidence>
<keyword evidence="9" id="KW-0328">Glycosyltransferase</keyword>
<comment type="subcellular location">
    <subcellularLocation>
        <location evidence="3">Plastid</location>
        <location evidence="3">Amyloplast</location>
    </subcellularLocation>
    <subcellularLocation>
        <location evidence="2">Plastid</location>
        <location evidence="2">Chloroplast</location>
    </subcellularLocation>
</comment>
<dbReference type="Pfam" id="PF08323">
    <property type="entry name" value="Glyco_transf_5"/>
    <property type="match status" value="1"/>
</dbReference>
<proteinExistence type="inferred from homology"/>
<protein>
    <recommendedName>
        <fullName evidence="6">starch synthase</fullName>
        <ecNumber evidence="6">2.4.1.21</ecNumber>
    </recommendedName>
    <alternativeName>
        <fullName evidence="14">Soluble starch synthase III</fullName>
    </alternativeName>
</protein>
<keyword evidence="18" id="KW-1185">Reference proteome</keyword>
<comment type="pathway">
    <text evidence="4">Glycan biosynthesis; starch biosynthesis.</text>
</comment>
<evidence type="ECO:0000256" key="9">
    <source>
        <dbReference type="ARBA" id="ARBA00022676"/>
    </source>
</evidence>
<feature type="domain" description="Carbohydrate binding module family 25" evidence="16">
    <location>
        <begin position="281"/>
        <end position="366"/>
    </location>
</feature>
<name>A0AA86SRS3_9FABA</name>
<evidence type="ECO:0000313" key="18">
    <source>
        <dbReference type="Proteomes" id="UP001189624"/>
    </source>
</evidence>
<dbReference type="Pfam" id="PF16760">
    <property type="entry name" value="CBM53"/>
    <property type="match status" value="2"/>
</dbReference>
<organism evidence="17 18">
    <name type="scientific">Sphenostylis stenocarpa</name>
    <dbReference type="NCBI Taxonomy" id="92480"/>
    <lineage>
        <taxon>Eukaryota</taxon>
        <taxon>Viridiplantae</taxon>
        <taxon>Streptophyta</taxon>
        <taxon>Embryophyta</taxon>
        <taxon>Tracheophyta</taxon>
        <taxon>Spermatophyta</taxon>
        <taxon>Magnoliopsida</taxon>
        <taxon>eudicotyledons</taxon>
        <taxon>Gunneridae</taxon>
        <taxon>Pentapetalae</taxon>
        <taxon>rosids</taxon>
        <taxon>fabids</taxon>
        <taxon>Fabales</taxon>
        <taxon>Fabaceae</taxon>
        <taxon>Papilionoideae</taxon>
        <taxon>50 kb inversion clade</taxon>
        <taxon>NPAAA clade</taxon>
        <taxon>indigoferoid/millettioid clade</taxon>
        <taxon>Phaseoleae</taxon>
        <taxon>Sphenostylis</taxon>
    </lineage>
</organism>
<dbReference type="Gramene" id="rna-AYBTSS11_LOCUS19269">
    <property type="protein sequence ID" value="CAJ1962478.1"/>
    <property type="gene ID" value="gene-AYBTSS11_LOCUS19269"/>
</dbReference>
<dbReference type="CDD" id="cd22249">
    <property type="entry name" value="UDM1_RNF168_RNF169-like"/>
    <property type="match status" value="1"/>
</dbReference>
<evidence type="ECO:0000256" key="3">
    <source>
        <dbReference type="ARBA" id="ARBA00004602"/>
    </source>
</evidence>
<evidence type="ECO:0000256" key="7">
    <source>
        <dbReference type="ARBA" id="ARBA00022528"/>
    </source>
</evidence>
<dbReference type="GO" id="GO:0004373">
    <property type="term" value="F:alpha-1,4-glucan glucosyltransferase (UDP-glucose donor) activity"/>
    <property type="evidence" value="ECO:0007669"/>
    <property type="project" value="InterPro"/>
</dbReference>
<evidence type="ECO:0000256" key="5">
    <source>
        <dbReference type="ARBA" id="ARBA00010281"/>
    </source>
</evidence>
<dbReference type="GO" id="GO:0010021">
    <property type="term" value="P:amylopectin biosynthetic process"/>
    <property type="evidence" value="ECO:0007669"/>
    <property type="project" value="UniProtKB-ARBA"/>
</dbReference>
<keyword evidence="12" id="KW-0809">Transit peptide</keyword>
<feature type="domain" description="Carbohydrate binding module family 25" evidence="16">
    <location>
        <begin position="456"/>
        <end position="547"/>
    </location>
</feature>
<evidence type="ECO:0000256" key="6">
    <source>
        <dbReference type="ARBA" id="ARBA00012588"/>
    </source>
</evidence>
<evidence type="ECO:0000256" key="8">
    <source>
        <dbReference type="ARBA" id="ARBA00022640"/>
    </source>
</evidence>
<evidence type="ECO:0000256" key="12">
    <source>
        <dbReference type="ARBA" id="ARBA00022946"/>
    </source>
</evidence>
<dbReference type="InterPro" id="IPR011835">
    <property type="entry name" value="GS/SS"/>
</dbReference>
<feature type="coiled-coil region" evidence="15">
    <location>
        <begin position="237"/>
        <end position="266"/>
    </location>
</feature>
<evidence type="ECO:0000256" key="4">
    <source>
        <dbReference type="ARBA" id="ARBA00004727"/>
    </source>
</evidence>
<dbReference type="Gene3D" id="3.40.50.2000">
    <property type="entry name" value="Glycogen Phosphorylase B"/>
    <property type="match status" value="2"/>
</dbReference>
<dbReference type="EC" id="2.4.1.21" evidence="6"/>
<evidence type="ECO:0000256" key="13">
    <source>
        <dbReference type="ARBA" id="ARBA00023234"/>
    </source>
</evidence>
<evidence type="ECO:0000256" key="1">
    <source>
        <dbReference type="ARBA" id="ARBA00001478"/>
    </source>
</evidence>
<feature type="coiled-coil region" evidence="15">
    <location>
        <begin position="375"/>
        <end position="411"/>
    </location>
</feature>
<dbReference type="InterPro" id="IPR013783">
    <property type="entry name" value="Ig-like_fold"/>
</dbReference>